<dbReference type="OrthoDB" id="4378081at2"/>
<gene>
    <name evidence="1" type="ORF">NCTC10437_04095</name>
</gene>
<accession>A0A448IX96</accession>
<reference evidence="1 2" key="1">
    <citation type="submission" date="2018-12" db="EMBL/GenBank/DDBJ databases">
        <authorList>
            <consortium name="Pathogen Informatics"/>
        </authorList>
    </citation>
    <scope>NUCLEOTIDE SEQUENCE [LARGE SCALE GENOMIC DNA]</scope>
    <source>
        <strain evidence="1 2">NCTC10437</strain>
    </source>
</reference>
<evidence type="ECO:0000313" key="1">
    <source>
        <dbReference type="EMBL" id="VEG57088.1"/>
    </source>
</evidence>
<dbReference type="EMBL" id="LR134356">
    <property type="protein sequence ID" value="VEG57088.1"/>
    <property type="molecule type" value="Genomic_DNA"/>
</dbReference>
<dbReference type="RefSeq" id="WP_083443289.1">
    <property type="nucleotide sequence ID" value="NZ_CVQQ01000029.1"/>
</dbReference>
<dbReference type="AlphaFoldDB" id="A0A448IX96"/>
<organism evidence="1 2">
    <name type="scientific">Mycolicibacterium aurum</name>
    <name type="common">Mycobacterium aurum</name>
    <dbReference type="NCBI Taxonomy" id="1791"/>
    <lineage>
        <taxon>Bacteria</taxon>
        <taxon>Bacillati</taxon>
        <taxon>Actinomycetota</taxon>
        <taxon>Actinomycetes</taxon>
        <taxon>Mycobacteriales</taxon>
        <taxon>Mycobacteriaceae</taxon>
        <taxon>Mycolicibacterium</taxon>
    </lineage>
</organism>
<dbReference type="KEGG" id="mauu:NCTC10437_04095"/>
<name>A0A448IX96_MYCAU</name>
<keyword evidence="2" id="KW-1185">Reference proteome</keyword>
<sequence>MTVLEPKWPTLPFGAEYGIQLESDALPRVTHTVDNVDLNRIWDEVQAVVKKYNELRSALSGLLSFRHTNAADAIPQSSALHKFEAATELGVPEALRPPNTYLKLGYTFEDYDAASRWSWKALRDMTADQVRATLNYALESDNYTVNTTILQRLLDPEQGENENLTPVYGLYNGADGIPPPSYLGKTFTTNHSHYMISGSAEVDSADLEALIRNVAEHGFGSSNGSQIVVFVNPAQLDRIASFRAGVENSTGVIANHDYIPGLGAPAFYTPHEIVGQRAAAELEGLKVSGSYSVAWIVALDDVPQDYMICAATYGNNSPNNAIGFRQHVNPTYQGFRVIPGPVPSYPITESFYTRAFGVGTRRRGQAAVMQIKASGPYDTPDLWDR</sequence>
<protein>
    <submittedName>
        <fullName evidence="1">Bacteriophage protein</fullName>
    </submittedName>
</protein>
<proteinExistence type="predicted"/>
<dbReference type="Proteomes" id="UP000279306">
    <property type="component" value="Chromosome"/>
</dbReference>
<evidence type="ECO:0000313" key="2">
    <source>
        <dbReference type="Proteomes" id="UP000279306"/>
    </source>
</evidence>